<dbReference type="InterPro" id="IPR013538">
    <property type="entry name" value="ASHA1/2-like_C"/>
</dbReference>
<dbReference type="InterPro" id="IPR023393">
    <property type="entry name" value="START-like_dom_sf"/>
</dbReference>
<comment type="caution">
    <text evidence="3">The sequence shown here is derived from an EMBL/GenBank/DDBJ whole genome shotgun (WGS) entry which is preliminary data.</text>
</comment>
<feature type="domain" description="Activator of Hsp90 ATPase homologue 1/2-like C-terminal" evidence="2">
    <location>
        <begin position="27"/>
        <end position="157"/>
    </location>
</feature>
<evidence type="ECO:0000313" key="4">
    <source>
        <dbReference type="Proteomes" id="UP001519332"/>
    </source>
</evidence>
<dbReference type="RefSeq" id="WP_209647713.1">
    <property type="nucleotide sequence ID" value="NZ_JAGINW010000001.1"/>
</dbReference>
<sequence length="161" mass="17974">MTNPTTNPTTITAQPGTPFIDVVREFDATPAQVFRAQTDPDLLVQWLGPRELKTDLIEYDARPGGSYRYVQRDAQGGEYGFRGVFHAVVKDELVIQTFEFEGVPNQVAIETMTLTDLGGRTRLHTHSVYPSVEGRDAAISSGMEHGIRDSMDRLEELCTRD</sequence>
<evidence type="ECO:0000313" key="3">
    <source>
        <dbReference type="EMBL" id="MBP2331071.1"/>
    </source>
</evidence>
<dbReference type="Proteomes" id="UP001519332">
    <property type="component" value="Unassembled WGS sequence"/>
</dbReference>
<reference evidence="3 4" key="1">
    <citation type="submission" date="2021-03" db="EMBL/GenBank/DDBJ databases">
        <title>Sequencing the genomes of 1000 actinobacteria strains.</title>
        <authorList>
            <person name="Klenk H.-P."/>
        </authorList>
    </citation>
    <scope>NUCLEOTIDE SEQUENCE [LARGE SCALE GENOMIC DNA]</scope>
    <source>
        <strain evidence="3 4">DSM 46670</strain>
    </source>
</reference>
<name>A0ABS4U337_9PSEU</name>
<evidence type="ECO:0000256" key="1">
    <source>
        <dbReference type="ARBA" id="ARBA00006817"/>
    </source>
</evidence>
<organism evidence="3 4">
    <name type="scientific">Kibdelosporangium banguiense</name>
    <dbReference type="NCBI Taxonomy" id="1365924"/>
    <lineage>
        <taxon>Bacteria</taxon>
        <taxon>Bacillati</taxon>
        <taxon>Actinomycetota</taxon>
        <taxon>Actinomycetes</taxon>
        <taxon>Pseudonocardiales</taxon>
        <taxon>Pseudonocardiaceae</taxon>
        <taxon>Kibdelosporangium</taxon>
    </lineage>
</organism>
<gene>
    <name evidence="3" type="ORF">JOF56_011456</name>
</gene>
<accession>A0ABS4U337</accession>
<evidence type="ECO:0000259" key="2">
    <source>
        <dbReference type="Pfam" id="PF08327"/>
    </source>
</evidence>
<dbReference type="EMBL" id="JAGINW010000001">
    <property type="protein sequence ID" value="MBP2331071.1"/>
    <property type="molecule type" value="Genomic_DNA"/>
</dbReference>
<protein>
    <submittedName>
        <fullName evidence="3">Uncharacterized protein YndB with AHSA1/START domain</fullName>
    </submittedName>
</protein>
<keyword evidence="4" id="KW-1185">Reference proteome</keyword>
<dbReference type="CDD" id="cd07826">
    <property type="entry name" value="SRPBCC_CalC_Aha1-like_9"/>
    <property type="match status" value="1"/>
</dbReference>
<dbReference type="Pfam" id="PF08327">
    <property type="entry name" value="AHSA1"/>
    <property type="match status" value="1"/>
</dbReference>
<dbReference type="Gene3D" id="3.30.530.20">
    <property type="match status" value="1"/>
</dbReference>
<comment type="similarity">
    <text evidence="1">Belongs to the AHA1 family.</text>
</comment>
<dbReference type="SUPFAM" id="SSF55961">
    <property type="entry name" value="Bet v1-like"/>
    <property type="match status" value="1"/>
</dbReference>
<proteinExistence type="inferred from homology"/>